<evidence type="ECO:0000313" key="3">
    <source>
        <dbReference type="Proteomes" id="UP001501323"/>
    </source>
</evidence>
<proteinExistence type="predicted"/>
<organism evidence="2 3">
    <name type="scientific">Luteimonas vadosa</name>
    <dbReference type="NCBI Taxonomy" id="1165507"/>
    <lineage>
        <taxon>Bacteria</taxon>
        <taxon>Pseudomonadati</taxon>
        <taxon>Pseudomonadota</taxon>
        <taxon>Gammaproteobacteria</taxon>
        <taxon>Lysobacterales</taxon>
        <taxon>Lysobacteraceae</taxon>
        <taxon>Luteimonas</taxon>
    </lineage>
</organism>
<reference evidence="3" key="1">
    <citation type="journal article" date="2019" name="Int. J. Syst. Evol. Microbiol.">
        <title>The Global Catalogue of Microorganisms (GCM) 10K type strain sequencing project: providing services to taxonomists for standard genome sequencing and annotation.</title>
        <authorList>
            <consortium name="The Broad Institute Genomics Platform"/>
            <consortium name="The Broad Institute Genome Sequencing Center for Infectious Disease"/>
            <person name="Wu L."/>
            <person name="Ma J."/>
        </authorList>
    </citation>
    <scope>NUCLEOTIDE SEQUENCE [LARGE SCALE GENOMIC DNA]</scope>
    <source>
        <strain evidence="3">JCM 18392</strain>
    </source>
</reference>
<comment type="caution">
    <text evidence="2">The sequence shown here is derived from an EMBL/GenBank/DDBJ whole genome shotgun (WGS) entry which is preliminary data.</text>
</comment>
<protein>
    <submittedName>
        <fullName evidence="2">Uncharacterized protein</fullName>
    </submittedName>
</protein>
<gene>
    <name evidence="2" type="ORF">GCM10023332_13660</name>
</gene>
<keyword evidence="3" id="KW-1185">Reference proteome</keyword>
<dbReference type="EMBL" id="BAABJY010000002">
    <property type="protein sequence ID" value="GAA4862841.1"/>
    <property type="molecule type" value="Genomic_DNA"/>
</dbReference>
<name>A0ABP9DXR8_9GAMM</name>
<dbReference type="Proteomes" id="UP001501323">
    <property type="component" value="Unassembled WGS sequence"/>
</dbReference>
<feature type="region of interest" description="Disordered" evidence="1">
    <location>
        <begin position="33"/>
        <end position="52"/>
    </location>
</feature>
<evidence type="ECO:0000313" key="2">
    <source>
        <dbReference type="EMBL" id="GAA4862841.1"/>
    </source>
</evidence>
<sequence>MVTRAIRALRVRACAGGIDSTRLASTTNQTIDEGKIGRGMDRSIARTGDSSR</sequence>
<accession>A0ABP9DXR8</accession>
<evidence type="ECO:0000256" key="1">
    <source>
        <dbReference type="SAM" id="MobiDB-lite"/>
    </source>
</evidence>